<protein>
    <submittedName>
        <fullName evidence="1">Uncharacterized protein</fullName>
    </submittedName>
</protein>
<organism evidence="1">
    <name type="scientific">Amphimedon queenslandica</name>
    <name type="common">Sponge</name>
    <dbReference type="NCBI Taxonomy" id="400682"/>
    <lineage>
        <taxon>Eukaryota</taxon>
        <taxon>Metazoa</taxon>
        <taxon>Porifera</taxon>
        <taxon>Demospongiae</taxon>
        <taxon>Heteroscleromorpha</taxon>
        <taxon>Haplosclerida</taxon>
        <taxon>Niphatidae</taxon>
        <taxon>Amphimedon</taxon>
    </lineage>
</organism>
<dbReference type="AlphaFoldDB" id="A0A1X7UKT3"/>
<accession>A0A1X7UKT3</accession>
<dbReference type="EnsemblMetazoa" id="Aqu2.1.28276_001">
    <property type="protein sequence ID" value="Aqu2.1.28276_001"/>
    <property type="gene ID" value="Aqu2.1.28276"/>
</dbReference>
<dbReference type="InParanoid" id="A0A1X7UKT3"/>
<sequence>MMAAIQEKARQLYREIAQIPVATGGRIFRSGDELYEIEIKWSQKDLERGNKLLLPSPTWSAETLARRNSLYSVATASNVMLHQFRWNVIPLAGSSELYS</sequence>
<name>A0A1X7UKT3_AMPQE</name>
<evidence type="ECO:0000313" key="1">
    <source>
        <dbReference type="EnsemblMetazoa" id="Aqu2.1.28276_001"/>
    </source>
</evidence>
<reference evidence="1" key="1">
    <citation type="submission" date="2017-05" db="UniProtKB">
        <authorList>
            <consortium name="EnsemblMetazoa"/>
        </authorList>
    </citation>
    <scope>IDENTIFICATION</scope>
</reference>
<proteinExistence type="predicted"/>
<dbReference type="OrthoDB" id="416344at2759"/>